<protein>
    <submittedName>
        <fullName evidence="2">Uncharacterized protein</fullName>
    </submittedName>
</protein>
<evidence type="ECO:0000313" key="3">
    <source>
        <dbReference type="Proteomes" id="UP000005408"/>
    </source>
</evidence>
<accession>A0A8W8J8V0</accession>
<keyword evidence="3" id="KW-1185">Reference proteome</keyword>
<evidence type="ECO:0000313" key="2">
    <source>
        <dbReference type="EnsemblMetazoa" id="G17647.1:cds"/>
    </source>
</evidence>
<dbReference type="Proteomes" id="UP000005408">
    <property type="component" value="Unassembled WGS sequence"/>
</dbReference>
<dbReference type="PANTHER" id="PTHR47456">
    <property type="entry name" value="PHD-TYPE DOMAIN-CONTAINING PROTEIN"/>
    <property type="match status" value="1"/>
</dbReference>
<feature type="region of interest" description="Disordered" evidence="1">
    <location>
        <begin position="128"/>
        <end position="155"/>
    </location>
</feature>
<dbReference type="EnsemblMetazoa" id="G17647.1">
    <property type="protein sequence ID" value="G17647.1:cds"/>
    <property type="gene ID" value="G17647"/>
</dbReference>
<feature type="compositionally biased region" description="Acidic residues" evidence="1">
    <location>
        <begin position="95"/>
        <end position="109"/>
    </location>
</feature>
<feature type="region of interest" description="Disordered" evidence="1">
    <location>
        <begin position="92"/>
        <end position="115"/>
    </location>
</feature>
<sequence length="155" mass="18084">MLKSFVNKELSAEDCVTPSNNDRSYFPTNRDIRNCIHEALVKGQYSGLDQENLQKKIEEWQKEEPEHMCYYRQCTGDEVNVSLESFRKTEQIFASDDEDNEEEKDDEALGTEKNSFLFIHQKENNITESEKEKLLDSLRDMARAPSKEGYQKASD</sequence>
<evidence type="ECO:0000256" key="1">
    <source>
        <dbReference type="SAM" id="MobiDB-lite"/>
    </source>
</evidence>
<organism evidence="2 3">
    <name type="scientific">Magallana gigas</name>
    <name type="common">Pacific oyster</name>
    <name type="synonym">Crassostrea gigas</name>
    <dbReference type="NCBI Taxonomy" id="29159"/>
    <lineage>
        <taxon>Eukaryota</taxon>
        <taxon>Metazoa</taxon>
        <taxon>Spiralia</taxon>
        <taxon>Lophotrochozoa</taxon>
        <taxon>Mollusca</taxon>
        <taxon>Bivalvia</taxon>
        <taxon>Autobranchia</taxon>
        <taxon>Pteriomorphia</taxon>
        <taxon>Ostreida</taxon>
        <taxon>Ostreoidea</taxon>
        <taxon>Ostreidae</taxon>
        <taxon>Magallana</taxon>
    </lineage>
</organism>
<proteinExistence type="predicted"/>
<reference evidence="2" key="1">
    <citation type="submission" date="2022-08" db="UniProtKB">
        <authorList>
            <consortium name="EnsemblMetazoa"/>
        </authorList>
    </citation>
    <scope>IDENTIFICATION</scope>
    <source>
        <strain evidence="2">05x7-T-G4-1.051#20</strain>
    </source>
</reference>
<dbReference type="AlphaFoldDB" id="A0A8W8J8V0"/>
<name>A0A8W8J8V0_MAGGI</name>